<feature type="transmembrane region" description="Helical" evidence="5">
    <location>
        <begin position="146"/>
        <end position="171"/>
    </location>
</feature>
<feature type="domain" description="ABC transmembrane type-1" evidence="6">
    <location>
        <begin position="107"/>
        <end position="204"/>
    </location>
</feature>
<organism evidence="7 8">
    <name type="scientific">Gigaspora margarita</name>
    <dbReference type="NCBI Taxonomy" id="4874"/>
    <lineage>
        <taxon>Eukaryota</taxon>
        <taxon>Fungi</taxon>
        <taxon>Fungi incertae sedis</taxon>
        <taxon>Mucoromycota</taxon>
        <taxon>Glomeromycotina</taxon>
        <taxon>Glomeromycetes</taxon>
        <taxon>Diversisporales</taxon>
        <taxon>Gigasporaceae</taxon>
        <taxon>Gigaspora</taxon>
    </lineage>
</organism>
<feature type="non-terminal residue" evidence="7">
    <location>
        <position position="1"/>
    </location>
</feature>
<dbReference type="SUPFAM" id="SSF90123">
    <property type="entry name" value="ABC transporter transmembrane region"/>
    <property type="match status" value="1"/>
</dbReference>
<evidence type="ECO:0000256" key="2">
    <source>
        <dbReference type="ARBA" id="ARBA00022692"/>
    </source>
</evidence>
<feature type="non-terminal residue" evidence="7">
    <location>
        <position position="204"/>
    </location>
</feature>
<feature type="transmembrane region" description="Helical" evidence="5">
    <location>
        <begin position="102"/>
        <end position="126"/>
    </location>
</feature>
<dbReference type="Gene3D" id="3.40.50.300">
    <property type="entry name" value="P-loop containing nucleotide triphosphate hydrolases"/>
    <property type="match status" value="1"/>
</dbReference>
<evidence type="ECO:0000256" key="1">
    <source>
        <dbReference type="ARBA" id="ARBA00004141"/>
    </source>
</evidence>
<dbReference type="InterPro" id="IPR011527">
    <property type="entry name" value="ABC1_TM_dom"/>
</dbReference>
<keyword evidence="4 5" id="KW-0472">Membrane</keyword>
<dbReference type="InterPro" id="IPR036640">
    <property type="entry name" value="ABC1_TM_sf"/>
</dbReference>
<dbReference type="PANTHER" id="PTHR43394">
    <property type="entry name" value="ATP-DEPENDENT PERMEASE MDL1, MITOCHONDRIAL"/>
    <property type="match status" value="1"/>
</dbReference>
<evidence type="ECO:0000256" key="4">
    <source>
        <dbReference type="ARBA" id="ARBA00023136"/>
    </source>
</evidence>
<gene>
    <name evidence="7" type="ORF">GMARGA_LOCUS44015</name>
</gene>
<evidence type="ECO:0000313" key="7">
    <source>
        <dbReference type="EMBL" id="CAG8855194.1"/>
    </source>
</evidence>
<comment type="caution">
    <text evidence="7">The sequence shown here is derived from an EMBL/GenBank/DDBJ whole genome shotgun (WGS) entry which is preliminary data.</text>
</comment>
<keyword evidence="3 5" id="KW-1133">Transmembrane helix</keyword>
<dbReference type="Proteomes" id="UP000789901">
    <property type="component" value="Unassembled WGS sequence"/>
</dbReference>
<dbReference type="PANTHER" id="PTHR43394:SF18">
    <property type="entry name" value="ABC TRANSPORTER B FAMILY MEMBER 11-LIKE"/>
    <property type="match status" value="1"/>
</dbReference>
<dbReference type="PROSITE" id="PS50929">
    <property type="entry name" value="ABC_TM1F"/>
    <property type="match status" value="1"/>
</dbReference>
<dbReference type="InterPro" id="IPR027417">
    <property type="entry name" value="P-loop_NTPase"/>
</dbReference>
<dbReference type="EMBL" id="CAJVQB010146783">
    <property type="protein sequence ID" value="CAG8855194.1"/>
    <property type="molecule type" value="Genomic_DNA"/>
</dbReference>
<name>A0ABN7XMM6_GIGMA</name>
<evidence type="ECO:0000256" key="5">
    <source>
        <dbReference type="SAM" id="Phobius"/>
    </source>
</evidence>
<dbReference type="Gene3D" id="1.20.1560.10">
    <property type="entry name" value="ABC transporter type 1, transmembrane domain"/>
    <property type="match status" value="1"/>
</dbReference>
<dbReference type="InterPro" id="IPR039421">
    <property type="entry name" value="Type_1_exporter"/>
</dbReference>
<sequence>LMDKKGVYFKLVETQQIKHTLKAQENINILDSFITSPKDEVTPLFTINDINDHQINHTTCASSHSILDKQKIDVEIGLNHNNHNYTVLELIKKVIIIDRSEFFMLSIGIISSIINGCMWPIFSIIYANVFQVFSKTGDILSHEITFWVLTLLIFSLMVFLVNFIQNVTLGFSSEKLTERIRSMFFSSILRQDISFFDEENHSVG</sequence>
<accession>A0ABN7XMM6</accession>
<reference evidence="7 8" key="1">
    <citation type="submission" date="2021-06" db="EMBL/GenBank/DDBJ databases">
        <authorList>
            <person name="Kallberg Y."/>
            <person name="Tangrot J."/>
            <person name="Rosling A."/>
        </authorList>
    </citation>
    <scope>NUCLEOTIDE SEQUENCE [LARGE SCALE GENOMIC DNA]</scope>
    <source>
        <strain evidence="7 8">120-4 pot B 10/14</strain>
    </source>
</reference>
<keyword evidence="8" id="KW-1185">Reference proteome</keyword>
<proteinExistence type="predicted"/>
<keyword evidence="2 5" id="KW-0812">Transmembrane</keyword>
<protein>
    <submittedName>
        <fullName evidence="7">3081_t:CDS:1</fullName>
    </submittedName>
</protein>
<evidence type="ECO:0000256" key="3">
    <source>
        <dbReference type="ARBA" id="ARBA00022989"/>
    </source>
</evidence>
<evidence type="ECO:0000313" key="8">
    <source>
        <dbReference type="Proteomes" id="UP000789901"/>
    </source>
</evidence>
<evidence type="ECO:0000259" key="6">
    <source>
        <dbReference type="PROSITE" id="PS50929"/>
    </source>
</evidence>
<dbReference type="Pfam" id="PF00664">
    <property type="entry name" value="ABC_membrane"/>
    <property type="match status" value="1"/>
</dbReference>
<comment type="subcellular location">
    <subcellularLocation>
        <location evidence="1">Membrane</location>
        <topology evidence="1">Multi-pass membrane protein</topology>
    </subcellularLocation>
</comment>